<evidence type="ECO:0000256" key="1">
    <source>
        <dbReference type="ARBA" id="ARBA00004141"/>
    </source>
</evidence>
<feature type="transmembrane region" description="Helical" evidence="6">
    <location>
        <begin position="234"/>
        <end position="255"/>
    </location>
</feature>
<evidence type="ECO:0000256" key="6">
    <source>
        <dbReference type="SAM" id="Phobius"/>
    </source>
</evidence>
<dbReference type="PANTHER" id="PTHR22950:SF461">
    <property type="entry name" value="AMINO ACID TRANSPORTER TRANSMEMBRANE DOMAIN-CONTAINING PROTEIN"/>
    <property type="match status" value="1"/>
</dbReference>
<dbReference type="InterPro" id="IPR013057">
    <property type="entry name" value="AA_transpt_TM"/>
</dbReference>
<feature type="transmembrane region" description="Helical" evidence="6">
    <location>
        <begin position="160"/>
        <end position="180"/>
    </location>
</feature>
<comment type="subcellular location">
    <subcellularLocation>
        <location evidence="1">Membrane</location>
        <topology evidence="1">Multi-pass membrane protein</topology>
    </subcellularLocation>
</comment>
<protein>
    <recommendedName>
        <fullName evidence="7">Amino acid transporter transmembrane domain-containing protein</fullName>
    </recommendedName>
</protein>
<name>A0A0G4I398_9ALVE</name>
<dbReference type="VEuPathDB" id="CryptoDB:Cvel_10598"/>
<dbReference type="Pfam" id="PF01490">
    <property type="entry name" value="Aa_trans"/>
    <property type="match status" value="2"/>
</dbReference>
<accession>A0A0G4I398</accession>
<feature type="transmembrane region" description="Helical" evidence="6">
    <location>
        <begin position="541"/>
        <end position="567"/>
    </location>
</feature>
<dbReference type="EMBL" id="CDMZ01004944">
    <property type="protein sequence ID" value="CEM51413.1"/>
    <property type="molecule type" value="Genomic_DNA"/>
</dbReference>
<keyword evidence="4 6" id="KW-0472">Membrane</keyword>
<evidence type="ECO:0000313" key="8">
    <source>
        <dbReference type="EMBL" id="CEM51413.1"/>
    </source>
</evidence>
<keyword evidence="2 6" id="KW-0812">Transmembrane</keyword>
<feature type="transmembrane region" description="Helical" evidence="6">
    <location>
        <begin position="480"/>
        <end position="500"/>
    </location>
</feature>
<feature type="transmembrane region" description="Helical" evidence="6">
    <location>
        <begin position="60"/>
        <end position="88"/>
    </location>
</feature>
<reference evidence="8" key="1">
    <citation type="submission" date="2014-11" db="EMBL/GenBank/DDBJ databases">
        <authorList>
            <person name="Otto D Thomas"/>
            <person name="Naeem Raeece"/>
        </authorList>
    </citation>
    <scope>NUCLEOTIDE SEQUENCE</scope>
</reference>
<evidence type="ECO:0000259" key="7">
    <source>
        <dbReference type="Pfam" id="PF01490"/>
    </source>
</evidence>
<feature type="transmembrane region" description="Helical" evidence="6">
    <location>
        <begin position="506"/>
        <end position="529"/>
    </location>
</feature>
<feature type="domain" description="Amino acid transporter transmembrane" evidence="7">
    <location>
        <begin position="54"/>
        <end position="281"/>
    </location>
</feature>
<dbReference type="PANTHER" id="PTHR22950">
    <property type="entry name" value="AMINO ACID TRANSPORTER"/>
    <property type="match status" value="1"/>
</dbReference>
<sequence length="583" mass="62930">MSSASVILSGGAPSTGANVLTDISAKSVIGVHRNVSVFVATFQLFSFTFFPYLLPWSFALLSIPVALAVLFVAALVSWHTGFMIGALCNDEDLARDGRGGKVIGSYQDMVAAVLGDSFGVYVKYVQMIMLFVYILGNTVFQAELFYTVVGDLMPSFDDAIVWRAVWGAVFVVCGVLLVSFESVGPLTIAAVTVQLAGLAVAVGGTSTFGVERGVASGPAWDVSAAPAYQSWKDFLMGVTNVLTGFGGNLVFPELLRETKRPDRFGQIVLTVSIAALLCNCALSVPMSMFRRDELLQNVGIFASIPFGWYARVAAACVLVVQLVVTQMATVTLCLNVELALGVPASSWKEAGRSGIPLRRFLSSWQLGQLFCAWGTEEKVEEEMGRNMKEAQKEEGLEEQRGNDVERGQARARTEPCAHRNIEQKCDDGAVCFEMPSASQSSPPAAAEIVVAQPSDSLPVQEVKKTEASESEREAKKETTVNGAAVRVFVRVFYVGLAVVLAEMLPFFGAVTTIVAAFGIVQLSFLLPPLVYVKCYWRNLSVWYRCVLLTEFGLTLCLCVGGLAAAFAHLVDLVGTFQVFADRY</sequence>
<organism evidence="8">
    <name type="scientific">Chromera velia CCMP2878</name>
    <dbReference type="NCBI Taxonomy" id="1169474"/>
    <lineage>
        <taxon>Eukaryota</taxon>
        <taxon>Sar</taxon>
        <taxon>Alveolata</taxon>
        <taxon>Colpodellida</taxon>
        <taxon>Chromeraceae</taxon>
        <taxon>Chromera</taxon>
    </lineage>
</organism>
<evidence type="ECO:0000256" key="5">
    <source>
        <dbReference type="SAM" id="MobiDB-lite"/>
    </source>
</evidence>
<proteinExistence type="predicted"/>
<evidence type="ECO:0000256" key="2">
    <source>
        <dbReference type="ARBA" id="ARBA00022692"/>
    </source>
</evidence>
<evidence type="ECO:0000256" key="3">
    <source>
        <dbReference type="ARBA" id="ARBA00022989"/>
    </source>
</evidence>
<dbReference type="AlphaFoldDB" id="A0A0G4I398"/>
<keyword evidence="3 6" id="KW-1133">Transmembrane helix</keyword>
<dbReference type="PhylomeDB" id="A0A0G4I398"/>
<feature type="transmembrane region" description="Helical" evidence="6">
    <location>
        <begin position="306"/>
        <end position="324"/>
    </location>
</feature>
<feature type="transmembrane region" description="Helical" evidence="6">
    <location>
        <begin position="127"/>
        <end position="148"/>
    </location>
</feature>
<feature type="transmembrane region" description="Helical" evidence="6">
    <location>
        <begin position="187"/>
        <end position="210"/>
    </location>
</feature>
<dbReference type="GO" id="GO:0015179">
    <property type="term" value="F:L-amino acid transmembrane transporter activity"/>
    <property type="evidence" value="ECO:0007669"/>
    <property type="project" value="TreeGrafter"/>
</dbReference>
<gene>
    <name evidence="8" type="ORF">Cvel_10598</name>
</gene>
<feature type="domain" description="Amino acid transporter transmembrane" evidence="7">
    <location>
        <begin position="469"/>
        <end position="566"/>
    </location>
</feature>
<feature type="transmembrane region" description="Helical" evidence="6">
    <location>
        <begin position="35"/>
        <end position="54"/>
    </location>
</feature>
<feature type="region of interest" description="Disordered" evidence="5">
    <location>
        <begin position="390"/>
        <end position="415"/>
    </location>
</feature>
<evidence type="ECO:0000256" key="4">
    <source>
        <dbReference type="ARBA" id="ARBA00023136"/>
    </source>
</evidence>
<dbReference type="GO" id="GO:0016020">
    <property type="term" value="C:membrane"/>
    <property type="evidence" value="ECO:0007669"/>
    <property type="project" value="UniProtKB-SubCell"/>
</dbReference>
<feature type="transmembrane region" description="Helical" evidence="6">
    <location>
        <begin position="267"/>
        <end position="286"/>
    </location>
</feature>